<keyword evidence="2 5" id="KW-0547">Nucleotide-binding</keyword>
<evidence type="ECO:0000256" key="1">
    <source>
        <dbReference type="ARBA" id="ARBA00022598"/>
    </source>
</evidence>
<comment type="pathway">
    <text evidence="5 6">Purine metabolism; IMP biosynthesis via de novo pathway; 5-amino-1-(5-phospho-D-ribosyl)imidazole-4-carboxylate from 5-amino-1-(5-phospho-D-ribosyl)imidazole (N5-CAIR route): step 1/2.</text>
</comment>
<dbReference type="Pfam" id="PF17769">
    <property type="entry name" value="PurK_C"/>
    <property type="match status" value="1"/>
</dbReference>
<feature type="binding site" evidence="5">
    <location>
        <position position="108"/>
    </location>
    <ligand>
        <name>ATP</name>
        <dbReference type="ChEBI" id="CHEBI:30616"/>
    </ligand>
</feature>
<comment type="catalytic activity">
    <reaction evidence="5 6">
        <text>5-amino-1-(5-phospho-beta-D-ribosyl)imidazole + hydrogencarbonate + ATP = 5-carboxyamino-1-(5-phospho-D-ribosyl)imidazole + ADP + phosphate + 2 H(+)</text>
        <dbReference type="Rhea" id="RHEA:19317"/>
        <dbReference type="ChEBI" id="CHEBI:15378"/>
        <dbReference type="ChEBI" id="CHEBI:17544"/>
        <dbReference type="ChEBI" id="CHEBI:30616"/>
        <dbReference type="ChEBI" id="CHEBI:43474"/>
        <dbReference type="ChEBI" id="CHEBI:58730"/>
        <dbReference type="ChEBI" id="CHEBI:137981"/>
        <dbReference type="ChEBI" id="CHEBI:456216"/>
        <dbReference type="EC" id="6.3.4.18"/>
    </reaction>
</comment>
<evidence type="ECO:0000259" key="7">
    <source>
        <dbReference type="PROSITE" id="PS50975"/>
    </source>
</evidence>
<protein>
    <recommendedName>
        <fullName evidence="5 6">N5-carboxyaminoimidazole ribonucleotide synthase</fullName>
        <shortName evidence="5 6">N5-CAIR synthase</shortName>
        <ecNumber evidence="5 6">6.3.4.18</ecNumber>
    </recommendedName>
    <alternativeName>
        <fullName evidence="5 6">5-(carboxyamino)imidazole ribonucleotide synthetase</fullName>
    </alternativeName>
</protein>
<reference evidence="8 9" key="1">
    <citation type="submission" date="2016-02" db="EMBL/GenBank/DDBJ databases">
        <title>Complete genome sequence of Halocynthiibacter arcticus PAMC 20958t from arctic marine sediment.</title>
        <authorList>
            <person name="Lee Y.M."/>
            <person name="Baek K."/>
            <person name="Lee H.K."/>
            <person name="Shin S.C."/>
        </authorList>
    </citation>
    <scope>NUCLEOTIDE SEQUENCE [LARGE SCALE GENOMIC DNA]</scope>
    <source>
        <strain evidence="8">PAMC 20958</strain>
    </source>
</reference>
<dbReference type="RefSeq" id="WP_039004389.1">
    <property type="nucleotide sequence ID" value="NZ_CP014327.1"/>
</dbReference>
<dbReference type="GO" id="GO:0046872">
    <property type="term" value="F:metal ion binding"/>
    <property type="evidence" value="ECO:0007669"/>
    <property type="project" value="InterPro"/>
</dbReference>
<dbReference type="HAMAP" id="MF_01928">
    <property type="entry name" value="PurK"/>
    <property type="match status" value="1"/>
</dbReference>
<dbReference type="InterPro" id="IPR003135">
    <property type="entry name" value="ATP-grasp_carboxylate-amine"/>
</dbReference>
<feature type="domain" description="ATP-grasp" evidence="7">
    <location>
        <begin position="112"/>
        <end position="297"/>
    </location>
</feature>
<evidence type="ECO:0000256" key="2">
    <source>
        <dbReference type="ARBA" id="ARBA00022741"/>
    </source>
</evidence>
<dbReference type="UniPathway" id="UPA00074">
    <property type="reaction ID" value="UER00942"/>
</dbReference>
<dbReference type="AlphaFoldDB" id="A0A126UW16"/>
<evidence type="ECO:0000256" key="5">
    <source>
        <dbReference type="HAMAP-Rule" id="MF_01928"/>
    </source>
</evidence>
<dbReference type="PANTHER" id="PTHR11609">
    <property type="entry name" value="PURINE BIOSYNTHESIS PROTEIN 6/7, PUR6/7"/>
    <property type="match status" value="1"/>
</dbReference>
<dbReference type="GO" id="GO:0005524">
    <property type="term" value="F:ATP binding"/>
    <property type="evidence" value="ECO:0007669"/>
    <property type="project" value="UniProtKB-UniRule"/>
</dbReference>
<evidence type="ECO:0000313" key="8">
    <source>
        <dbReference type="EMBL" id="AML50067.1"/>
    </source>
</evidence>
<dbReference type="FunFam" id="3.30.1490.20:FF:000015">
    <property type="entry name" value="N5-carboxyaminoimidazole ribonucleotide synthase"/>
    <property type="match status" value="1"/>
</dbReference>
<feature type="binding site" evidence="5">
    <location>
        <position position="214"/>
    </location>
    <ligand>
        <name>ATP</name>
        <dbReference type="ChEBI" id="CHEBI:30616"/>
    </ligand>
</feature>
<dbReference type="SUPFAM" id="SSF51246">
    <property type="entry name" value="Rudiment single hybrid motif"/>
    <property type="match status" value="1"/>
</dbReference>
<dbReference type="InterPro" id="IPR040686">
    <property type="entry name" value="PurK_C"/>
</dbReference>
<organism evidence="8 9">
    <name type="scientific">Falsihalocynthiibacter arcticus</name>
    <dbReference type="NCBI Taxonomy" id="1579316"/>
    <lineage>
        <taxon>Bacteria</taxon>
        <taxon>Pseudomonadati</taxon>
        <taxon>Pseudomonadota</taxon>
        <taxon>Alphaproteobacteria</taxon>
        <taxon>Rhodobacterales</taxon>
        <taxon>Roseobacteraceae</taxon>
        <taxon>Falsihalocynthiibacter</taxon>
    </lineage>
</organism>
<dbReference type="EMBL" id="CP014327">
    <property type="protein sequence ID" value="AML50067.1"/>
    <property type="molecule type" value="Genomic_DNA"/>
</dbReference>
<dbReference type="EC" id="6.3.4.18" evidence="5 6"/>
<gene>
    <name evidence="5 6" type="primary">purK</name>
    <name evidence="8" type="ORF">RC74_01125</name>
</gene>
<dbReference type="Pfam" id="PF02222">
    <property type="entry name" value="ATP-grasp"/>
    <property type="match status" value="1"/>
</dbReference>
<feature type="binding site" evidence="5">
    <location>
        <begin position="153"/>
        <end position="159"/>
    </location>
    <ligand>
        <name>ATP</name>
        <dbReference type="ChEBI" id="CHEBI:30616"/>
    </ligand>
</feature>
<proteinExistence type="inferred from homology"/>
<dbReference type="GO" id="GO:0004638">
    <property type="term" value="F:phosphoribosylaminoimidazole carboxylase activity"/>
    <property type="evidence" value="ECO:0007669"/>
    <property type="project" value="InterPro"/>
</dbReference>
<dbReference type="Gene3D" id="3.40.50.20">
    <property type="match status" value="1"/>
</dbReference>
<evidence type="ECO:0000313" key="9">
    <source>
        <dbReference type="Proteomes" id="UP000070371"/>
    </source>
</evidence>
<dbReference type="GO" id="GO:0034028">
    <property type="term" value="F:5-(carboxyamino)imidazole ribonucleotide synthase activity"/>
    <property type="evidence" value="ECO:0007669"/>
    <property type="project" value="UniProtKB-UniRule"/>
</dbReference>
<dbReference type="PANTHER" id="PTHR11609:SF5">
    <property type="entry name" value="PHOSPHORIBOSYLAMINOIMIDAZOLE CARBOXYLASE"/>
    <property type="match status" value="1"/>
</dbReference>
<feature type="binding site" evidence="5">
    <location>
        <begin position="267"/>
        <end position="268"/>
    </location>
    <ligand>
        <name>ATP</name>
        <dbReference type="ChEBI" id="CHEBI:30616"/>
    </ligand>
</feature>
<evidence type="ECO:0000256" key="4">
    <source>
        <dbReference type="ARBA" id="ARBA00022840"/>
    </source>
</evidence>
<dbReference type="InterPro" id="IPR011054">
    <property type="entry name" value="Rudment_hybrid_motif"/>
</dbReference>
<comment type="function">
    <text evidence="5">Catalyzes the ATP-dependent conversion of 5-aminoimidazole ribonucleotide (AIR) and HCO(3)(-) to N5-carboxyaminoimidazole ribonucleotide (N5-CAIR).</text>
</comment>
<dbReference type="NCBIfam" id="TIGR01161">
    <property type="entry name" value="purK"/>
    <property type="match status" value="1"/>
</dbReference>
<accession>A0A126UW16</accession>
<dbReference type="Pfam" id="PF22660">
    <property type="entry name" value="RS_preATP-grasp-like"/>
    <property type="match status" value="1"/>
</dbReference>
<dbReference type="InterPro" id="IPR054350">
    <property type="entry name" value="PurT/PurK_preATP-grasp"/>
</dbReference>
<dbReference type="PROSITE" id="PS50975">
    <property type="entry name" value="ATP_GRASP"/>
    <property type="match status" value="1"/>
</dbReference>
<dbReference type="NCBIfam" id="NF004679">
    <property type="entry name" value="PRK06019.1-5"/>
    <property type="match status" value="1"/>
</dbReference>
<dbReference type="Gene3D" id="3.30.470.20">
    <property type="entry name" value="ATP-grasp fold, B domain"/>
    <property type="match status" value="1"/>
</dbReference>
<feature type="binding site" evidence="5">
    <location>
        <position position="148"/>
    </location>
    <ligand>
        <name>ATP</name>
        <dbReference type="ChEBI" id="CHEBI:30616"/>
    </ligand>
</feature>
<name>A0A126UW16_9RHOB</name>
<dbReference type="STRING" id="1579316.RC74_01125"/>
<dbReference type="NCBIfam" id="NF004676">
    <property type="entry name" value="PRK06019.1-2"/>
    <property type="match status" value="1"/>
</dbReference>
<comment type="function">
    <text evidence="6">Catalyzes the ATP-dependent conversion of 5-aminoimidazole ribonucleotide (AIR) and HCO(3)- to N5-carboxyaminoimidazole ribonucleotide (N5-CAIR).</text>
</comment>
<sequence length="362" mass="38557">MSEAMLKTGATIGILGGGQLGRMLSVAASRLGFACHIFEPGVNPPAGDVAAKVTTANYDDLAALTAFAKSVDVITYEFENIPTEALDHLESLCPIRPGREALRVSQDRITEKDFLVGLDLKTAPYAAVDTLEALADALATIGTPAILKTRRFGYDGKGQARIMAPVDAPLAFANMAGAPSVLEGFINFTHEVSVIGARSIDGQVSCYDPGENVHRNGILHTTTVPARLTSSQRMDAVLLTANILNALDYVGVMGVELFVTSEGLIVNEIAPRVHNSGHWTQNGCVIDQFEQHIRAVVGWPLGDGSRHADVEMHNLIGTDMDRVSTLAAEGNAALHLYGKADVKSGRKMGHVNRLVPKKPAKT</sequence>
<feature type="binding site" evidence="5">
    <location>
        <begin position="183"/>
        <end position="186"/>
    </location>
    <ligand>
        <name>ATP</name>
        <dbReference type="ChEBI" id="CHEBI:30616"/>
    </ligand>
</feature>
<keyword evidence="9" id="KW-1185">Reference proteome</keyword>
<evidence type="ECO:0000256" key="3">
    <source>
        <dbReference type="ARBA" id="ARBA00022755"/>
    </source>
</evidence>
<dbReference type="SUPFAM" id="SSF52440">
    <property type="entry name" value="PreATP-grasp domain"/>
    <property type="match status" value="1"/>
</dbReference>
<keyword evidence="3 5" id="KW-0658">Purine biosynthesis</keyword>
<dbReference type="OrthoDB" id="9804625at2"/>
<keyword evidence="1 5" id="KW-0436">Ligase</keyword>
<dbReference type="InterPro" id="IPR005875">
    <property type="entry name" value="PurK"/>
</dbReference>
<comment type="subunit">
    <text evidence="5 6">Homodimer.</text>
</comment>
<dbReference type="GO" id="GO:0006189">
    <property type="term" value="P:'de novo' IMP biosynthetic process"/>
    <property type="evidence" value="ECO:0007669"/>
    <property type="project" value="UniProtKB-UniRule"/>
</dbReference>
<dbReference type="FunFam" id="3.40.50.20:FF:000016">
    <property type="entry name" value="N5-carboxyaminoimidazole ribonucleotide synthase"/>
    <property type="match status" value="1"/>
</dbReference>
<feature type="binding site" evidence="5">
    <location>
        <position position="191"/>
    </location>
    <ligand>
        <name>ATP</name>
        <dbReference type="ChEBI" id="CHEBI:30616"/>
    </ligand>
</feature>
<dbReference type="SUPFAM" id="SSF56059">
    <property type="entry name" value="Glutathione synthetase ATP-binding domain-like"/>
    <property type="match status" value="1"/>
</dbReference>
<dbReference type="InterPro" id="IPR011761">
    <property type="entry name" value="ATP-grasp"/>
</dbReference>
<keyword evidence="4 5" id="KW-0067">ATP-binding</keyword>
<dbReference type="InterPro" id="IPR013815">
    <property type="entry name" value="ATP_grasp_subdomain_1"/>
</dbReference>
<dbReference type="InterPro" id="IPR016185">
    <property type="entry name" value="PreATP-grasp_dom_sf"/>
</dbReference>
<comment type="similarity">
    <text evidence="5 6">Belongs to the PurK/PurT family.</text>
</comment>
<evidence type="ECO:0000256" key="6">
    <source>
        <dbReference type="RuleBase" id="RU361200"/>
    </source>
</evidence>
<dbReference type="NCBIfam" id="NF004675">
    <property type="entry name" value="PRK06019.1-1"/>
    <property type="match status" value="1"/>
</dbReference>
<dbReference type="Gene3D" id="3.30.1490.20">
    <property type="entry name" value="ATP-grasp fold, A domain"/>
    <property type="match status" value="1"/>
</dbReference>
<dbReference type="GO" id="GO:0005829">
    <property type="term" value="C:cytosol"/>
    <property type="evidence" value="ECO:0007669"/>
    <property type="project" value="TreeGrafter"/>
</dbReference>
<dbReference type="KEGG" id="hat:RC74_01125"/>
<dbReference type="Proteomes" id="UP000070371">
    <property type="component" value="Chromosome"/>
</dbReference>